<evidence type="ECO:0000313" key="1">
    <source>
        <dbReference type="EMBL" id="SMY11209.1"/>
    </source>
</evidence>
<dbReference type="Proteomes" id="UP000234462">
    <property type="component" value="Unassembled WGS sequence"/>
</dbReference>
<proteinExistence type="predicted"/>
<organism evidence="1 2">
    <name type="scientific">Brevibacterium jeotgali</name>
    <dbReference type="NCBI Taxonomy" id="1262550"/>
    <lineage>
        <taxon>Bacteria</taxon>
        <taxon>Bacillati</taxon>
        <taxon>Actinomycetota</taxon>
        <taxon>Actinomycetes</taxon>
        <taxon>Micrococcales</taxon>
        <taxon>Brevibacteriaceae</taxon>
        <taxon>Brevibacterium</taxon>
    </lineage>
</organism>
<keyword evidence="2" id="KW-1185">Reference proteome</keyword>
<accession>A0A2H1L308</accession>
<protein>
    <submittedName>
        <fullName evidence="1">Uncharacterized protein</fullName>
    </submittedName>
</protein>
<gene>
    <name evidence="1" type="ORF">BJEO58_00792</name>
</gene>
<evidence type="ECO:0000313" key="2">
    <source>
        <dbReference type="Proteomes" id="UP000234462"/>
    </source>
</evidence>
<sequence length="74" mass="7749">MWRAARLGMTVHDPCHTGVLLGVGEAPLVPKCWDWSAAGAGAPLVLTLRWGSREASATYCREVGSCPGVTIPAS</sequence>
<dbReference type="EMBL" id="FXZM01000003">
    <property type="protein sequence ID" value="SMY11209.1"/>
    <property type="molecule type" value="Genomic_DNA"/>
</dbReference>
<reference evidence="2" key="1">
    <citation type="submission" date="2017-03" db="EMBL/GenBank/DDBJ databases">
        <authorList>
            <person name="Monnet C."/>
        </authorList>
    </citation>
    <scope>NUCLEOTIDE SEQUENCE [LARGE SCALE GENOMIC DNA]</scope>
    <source>
        <strain evidence="2">SJ5-8</strain>
    </source>
</reference>
<name>A0A2H1L308_9MICO</name>
<dbReference type="AlphaFoldDB" id="A0A2H1L308"/>